<evidence type="ECO:0000259" key="4">
    <source>
        <dbReference type="PROSITE" id="PS50893"/>
    </source>
</evidence>
<sequence>MVIKLININKVYDNKVILDNVNIEINKGEIIGLLAPNAEGKSTFLKILGGQISFDSGEYYFQGKAFNYKDKGLIGYMNDTPIMPHSWKVSECVDYYEEYFKTFNVEKSLNMLKRFNLDLNNKVKNLSKGENEKLHLALALGIDGVLYIMDEPLASIDLIAREEVISIVLENFSSESTMIISSHLVADIERMLDRVILLKNGKIEKNLLVEDLRMEGKSVVKLYKEVYGNGKN</sequence>
<evidence type="ECO:0000256" key="3">
    <source>
        <dbReference type="ARBA" id="ARBA00022840"/>
    </source>
</evidence>
<proteinExistence type="predicted"/>
<dbReference type="PROSITE" id="PS50893">
    <property type="entry name" value="ABC_TRANSPORTER_2"/>
    <property type="match status" value="1"/>
</dbReference>
<keyword evidence="6" id="KW-1185">Reference proteome</keyword>
<keyword evidence="3 5" id="KW-0067">ATP-binding</keyword>
<protein>
    <submittedName>
        <fullName evidence="5">ABC transporter ATP-binding protein</fullName>
    </submittedName>
</protein>
<accession>A0ABP3VTN4</accession>
<dbReference type="InterPro" id="IPR003439">
    <property type="entry name" value="ABC_transporter-like_ATP-bd"/>
</dbReference>
<evidence type="ECO:0000256" key="1">
    <source>
        <dbReference type="ARBA" id="ARBA00022448"/>
    </source>
</evidence>
<name>A0ABP3VTN4_CLOSU</name>
<gene>
    <name evidence="5" type="ORF">GCM10008908_10570</name>
</gene>
<dbReference type="InterPro" id="IPR051782">
    <property type="entry name" value="ABC_Transporter_VariousFunc"/>
</dbReference>
<keyword evidence="2" id="KW-0547">Nucleotide-binding</keyword>
<dbReference type="PANTHER" id="PTHR42939">
    <property type="entry name" value="ABC TRANSPORTER ATP-BINDING PROTEIN ALBC-RELATED"/>
    <property type="match status" value="1"/>
</dbReference>
<evidence type="ECO:0000313" key="6">
    <source>
        <dbReference type="Proteomes" id="UP001501047"/>
    </source>
</evidence>
<dbReference type="GO" id="GO:0005524">
    <property type="term" value="F:ATP binding"/>
    <property type="evidence" value="ECO:0007669"/>
    <property type="project" value="UniProtKB-KW"/>
</dbReference>
<evidence type="ECO:0000313" key="5">
    <source>
        <dbReference type="EMBL" id="GAA0769235.1"/>
    </source>
</evidence>
<comment type="caution">
    <text evidence="5">The sequence shown here is derived from an EMBL/GenBank/DDBJ whole genome shotgun (WGS) entry which is preliminary data.</text>
</comment>
<dbReference type="SUPFAM" id="SSF52540">
    <property type="entry name" value="P-loop containing nucleoside triphosphate hydrolases"/>
    <property type="match status" value="1"/>
</dbReference>
<dbReference type="Gene3D" id="3.40.50.300">
    <property type="entry name" value="P-loop containing nucleotide triphosphate hydrolases"/>
    <property type="match status" value="1"/>
</dbReference>
<dbReference type="Proteomes" id="UP001501047">
    <property type="component" value="Unassembled WGS sequence"/>
</dbReference>
<evidence type="ECO:0000256" key="2">
    <source>
        <dbReference type="ARBA" id="ARBA00022741"/>
    </source>
</evidence>
<organism evidence="5 6">
    <name type="scientific">Clostridium subterminale</name>
    <dbReference type="NCBI Taxonomy" id="1550"/>
    <lineage>
        <taxon>Bacteria</taxon>
        <taxon>Bacillati</taxon>
        <taxon>Bacillota</taxon>
        <taxon>Clostridia</taxon>
        <taxon>Eubacteriales</taxon>
        <taxon>Clostridiaceae</taxon>
        <taxon>Clostridium</taxon>
    </lineage>
</organism>
<dbReference type="RefSeq" id="WP_343824286.1">
    <property type="nucleotide sequence ID" value="NZ_BAAACI010000001.1"/>
</dbReference>
<dbReference type="EMBL" id="BAAACI010000001">
    <property type="protein sequence ID" value="GAA0769235.1"/>
    <property type="molecule type" value="Genomic_DNA"/>
</dbReference>
<feature type="domain" description="ABC transporter" evidence="4">
    <location>
        <begin position="3"/>
        <end position="225"/>
    </location>
</feature>
<dbReference type="Pfam" id="PF00005">
    <property type="entry name" value="ABC_tran"/>
    <property type="match status" value="1"/>
</dbReference>
<dbReference type="InterPro" id="IPR027417">
    <property type="entry name" value="P-loop_NTPase"/>
</dbReference>
<dbReference type="PANTHER" id="PTHR42939:SF1">
    <property type="entry name" value="ABC TRANSPORTER ATP-BINDING PROTEIN ALBC-RELATED"/>
    <property type="match status" value="1"/>
</dbReference>
<reference evidence="6" key="1">
    <citation type="journal article" date="2019" name="Int. J. Syst. Evol. Microbiol.">
        <title>The Global Catalogue of Microorganisms (GCM) 10K type strain sequencing project: providing services to taxonomists for standard genome sequencing and annotation.</title>
        <authorList>
            <consortium name="The Broad Institute Genomics Platform"/>
            <consortium name="The Broad Institute Genome Sequencing Center for Infectious Disease"/>
            <person name="Wu L."/>
            <person name="Ma J."/>
        </authorList>
    </citation>
    <scope>NUCLEOTIDE SEQUENCE [LARGE SCALE GENOMIC DNA]</scope>
    <source>
        <strain evidence="6">JCM 1417</strain>
    </source>
</reference>
<keyword evidence="1" id="KW-0813">Transport</keyword>